<dbReference type="Proteomes" id="UP000326553">
    <property type="component" value="Chromosome"/>
</dbReference>
<reference evidence="2 3" key="1">
    <citation type="submission" date="2017-09" db="EMBL/GenBank/DDBJ databases">
        <authorList>
            <person name="Lee N."/>
            <person name="Cho B.-K."/>
        </authorList>
    </citation>
    <scope>NUCLEOTIDE SEQUENCE [LARGE SCALE GENOMIC DNA]</scope>
    <source>
        <strain evidence="2 3">ATCC 12461</strain>
    </source>
</reference>
<feature type="compositionally biased region" description="Low complexity" evidence="1">
    <location>
        <begin position="50"/>
        <end position="62"/>
    </location>
</feature>
<organism evidence="2 3">
    <name type="scientific">Streptomyces alboniger</name>
    <dbReference type="NCBI Taxonomy" id="132473"/>
    <lineage>
        <taxon>Bacteria</taxon>
        <taxon>Bacillati</taxon>
        <taxon>Actinomycetota</taxon>
        <taxon>Actinomycetes</taxon>
        <taxon>Kitasatosporales</taxon>
        <taxon>Streptomycetaceae</taxon>
        <taxon>Streptomyces</taxon>
        <taxon>Streptomyces aurantiacus group</taxon>
    </lineage>
</organism>
<dbReference type="EMBL" id="CP023695">
    <property type="protein sequence ID" value="QEV16965.1"/>
    <property type="molecule type" value="Genomic_DNA"/>
</dbReference>
<evidence type="ECO:0000256" key="1">
    <source>
        <dbReference type="SAM" id="MobiDB-lite"/>
    </source>
</evidence>
<keyword evidence="3" id="KW-1185">Reference proteome</keyword>
<gene>
    <name evidence="2" type="ORF">CP975_05175</name>
</gene>
<evidence type="ECO:0000313" key="2">
    <source>
        <dbReference type="EMBL" id="QEV16965.1"/>
    </source>
</evidence>
<dbReference type="AlphaFoldDB" id="A0A5J6HIW5"/>
<evidence type="ECO:0000313" key="3">
    <source>
        <dbReference type="Proteomes" id="UP000326553"/>
    </source>
</evidence>
<dbReference type="KEGG" id="salw:CP975_05175"/>
<proteinExistence type="predicted"/>
<protein>
    <submittedName>
        <fullName evidence="2">Uncharacterized protein</fullName>
    </submittedName>
</protein>
<sequence length="62" mass="6713">MSKTIFLCLSSVAPRDPGRRSGGGPLTAHAVRQDLPHRRVRESRRHDDPAVTPAATTFPAPP</sequence>
<accession>A0A5J6HIW5</accession>
<name>A0A5J6HIW5_STRAD</name>
<feature type="region of interest" description="Disordered" evidence="1">
    <location>
        <begin position="13"/>
        <end position="62"/>
    </location>
</feature>